<organism evidence="1">
    <name type="scientific">Megavirus baoshan</name>
    <dbReference type="NCBI Taxonomy" id="2496520"/>
    <lineage>
        <taxon>Viruses</taxon>
        <taxon>Varidnaviria</taxon>
        <taxon>Bamfordvirae</taxon>
        <taxon>Nucleocytoviricota</taxon>
        <taxon>Megaviricetes</taxon>
        <taxon>Imitervirales</taxon>
        <taxon>Mimiviridae</taxon>
        <taxon>Megamimivirinae</taxon>
        <taxon>Megavirus</taxon>
        <taxon>Megavirus baoshanense</taxon>
    </lineage>
</organism>
<protein>
    <submittedName>
        <fullName evidence="1">Uncharacterized protein</fullName>
    </submittedName>
</protein>
<proteinExistence type="predicted"/>
<accession>A0A8K1T2R3</accession>
<reference evidence="1" key="1">
    <citation type="submission" date="2018-03" db="EMBL/GenBank/DDBJ databases">
        <title>Draft genome sequences of Megaviruse, new member of the family Mimiviridae isolated from water in Shanghai, China.</title>
        <authorList>
            <person name="Xia Y."/>
        </authorList>
    </citation>
    <scope>NUCLEOTIDE SEQUENCE</scope>
    <source>
        <strain evidence="1">SH</strain>
    </source>
</reference>
<name>A0A8K1T2R3_9VIRU</name>
<sequence length="80" mass="9628">MSNNRVWLHKTITKEAYLNKKQDKYIPSQEFIKSNIGIRRKMYCYCGSKIIRINRGRKMSYICSVRHQNIIYCGLNIRKL</sequence>
<evidence type="ECO:0000313" key="1">
    <source>
        <dbReference type="EMBL" id="UFX99784.1"/>
    </source>
</evidence>
<dbReference type="EMBL" id="MH046811">
    <property type="protein sequence ID" value="UFX99784.1"/>
    <property type="molecule type" value="Genomic_DNA"/>
</dbReference>
<gene>
    <name evidence="1" type="ORF">Mb0293</name>
</gene>